<dbReference type="InterPro" id="IPR023828">
    <property type="entry name" value="Peptidase_S8_Ser-AS"/>
</dbReference>
<gene>
    <name evidence="7" type="ORF">GCM10008106_00990</name>
</gene>
<proteinExistence type="inferred from homology"/>
<dbReference type="NCBIfam" id="TIGR04183">
    <property type="entry name" value="Por_Secre_tail"/>
    <property type="match status" value="1"/>
</dbReference>
<dbReference type="CDD" id="cd07493">
    <property type="entry name" value="Peptidases_S8_9"/>
    <property type="match status" value="1"/>
</dbReference>
<keyword evidence="2 5" id="KW-0645">Protease</keyword>
<dbReference type="SUPFAM" id="SSF52743">
    <property type="entry name" value="Subtilisin-like"/>
    <property type="match status" value="1"/>
</dbReference>
<reference evidence="7" key="2">
    <citation type="submission" date="2020-09" db="EMBL/GenBank/DDBJ databases">
        <authorList>
            <person name="Sun Q."/>
            <person name="Kim S."/>
        </authorList>
    </citation>
    <scope>NUCLEOTIDE SEQUENCE</scope>
    <source>
        <strain evidence="7">KCTC 23224</strain>
    </source>
</reference>
<keyword evidence="4 5" id="KW-0720">Serine protease</keyword>
<evidence type="ECO:0000313" key="7">
    <source>
        <dbReference type="EMBL" id="GHB24095.1"/>
    </source>
</evidence>
<comment type="similarity">
    <text evidence="1 5">Belongs to the peptidase S8 family.</text>
</comment>
<feature type="domain" description="Peptidase S8/S53" evidence="6">
    <location>
        <begin position="174"/>
        <end position="448"/>
    </location>
</feature>
<dbReference type="PANTHER" id="PTHR43399:SF4">
    <property type="entry name" value="CELL WALL-ASSOCIATED PROTEASE"/>
    <property type="match status" value="1"/>
</dbReference>
<feature type="active site" description="Charge relay system" evidence="5">
    <location>
        <position position="402"/>
    </location>
</feature>
<dbReference type="InterPro" id="IPR000209">
    <property type="entry name" value="Peptidase_S8/S53_dom"/>
</dbReference>
<evidence type="ECO:0000259" key="6">
    <source>
        <dbReference type="Pfam" id="PF00082"/>
    </source>
</evidence>
<dbReference type="InterPro" id="IPR051048">
    <property type="entry name" value="Peptidase_S8/S53_subtilisin"/>
</dbReference>
<comment type="caution">
    <text evidence="7">The sequence shown here is derived from an EMBL/GenBank/DDBJ whole genome shotgun (WGS) entry which is preliminary data.</text>
</comment>
<keyword evidence="3 5" id="KW-0378">Hydrolase</keyword>
<dbReference type="Proteomes" id="UP000642809">
    <property type="component" value="Unassembled WGS sequence"/>
</dbReference>
<dbReference type="PANTHER" id="PTHR43399">
    <property type="entry name" value="SUBTILISIN-RELATED"/>
    <property type="match status" value="1"/>
</dbReference>
<evidence type="ECO:0000313" key="8">
    <source>
        <dbReference type="Proteomes" id="UP000642809"/>
    </source>
</evidence>
<organism evidence="7 8">
    <name type="scientific">Mongoliitalea lutea</name>
    <dbReference type="NCBI Taxonomy" id="849756"/>
    <lineage>
        <taxon>Bacteria</taxon>
        <taxon>Pseudomonadati</taxon>
        <taxon>Bacteroidota</taxon>
        <taxon>Cytophagia</taxon>
        <taxon>Cytophagales</taxon>
        <taxon>Cyclobacteriaceae</taxon>
        <taxon>Mongoliitalea</taxon>
    </lineage>
</organism>
<accession>A0A8J3CT91</accession>
<dbReference type="PIRSF" id="PIRSF037903">
    <property type="entry name" value="Subtilisin_rel_GFO_2223"/>
    <property type="match status" value="1"/>
</dbReference>
<feature type="active site" description="Charge relay system" evidence="5">
    <location>
        <position position="183"/>
    </location>
</feature>
<sequence length="548" mass="60095">MAIYRLVWIVIVLMLGESVQAQNRYAIHYKFKPQTDFSLNTPQEFLTDASLERRSRQQVNLDSLDLPVSAKYIEAITPLVSSFLYHSNWLNASVAIVNTDAVFALEALDFVEKVVFVAPGFLAQGRIQPSHSHKKFEALASETSINARVENPSEFAFQNGLLGIPFMHEEGFKGQGIRIAVFDAGFPGVNTIPALNHLIANNKIIGAKDFVEPWSSDVFRKNQHGSNVLSLIAANDANVLLAGAPEAYYILCITEDVPTEYRIEEYNWVKAAEYADSLGVDIINSSLGYWDFDDPTMDYTFSDLNGETSIITKGATIAGDKGILVVTSAGNYGGRGPSSITMPADAKGILAIGSVVQDLSRSSFSSQGPTADGRIKPDLTTLGSQVWLLRSNGTAGRSNGTSFSSPQIAALAAGIWQAKPELTKDELIDLMLQSATQADNPDNQFGFGIPDFRKAYLGEVLNSNTERKQRKLFPNPLLGDIFFLDFDQHLDLQIQLVDIQGRLVYEGFLSRRDSFEPFAVAVPQLNTGLYIVRALAGGKVYSTKLIKK</sequence>
<dbReference type="EMBL" id="BMYF01000001">
    <property type="protein sequence ID" value="GHB24095.1"/>
    <property type="molecule type" value="Genomic_DNA"/>
</dbReference>
<dbReference type="PROSITE" id="PS00138">
    <property type="entry name" value="SUBTILASE_SER"/>
    <property type="match status" value="1"/>
</dbReference>
<dbReference type="InterPro" id="IPR015500">
    <property type="entry name" value="Peptidase_S8_subtilisin-rel"/>
</dbReference>
<keyword evidence="8" id="KW-1185">Reference proteome</keyword>
<dbReference type="Pfam" id="PF00082">
    <property type="entry name" value="Peptidase_S8"/>
    <property type="match status" value="1"/>
</dbReference>
<dbReference type="InterPro" id="IPR017317">
    <property type="entry name" value="Pept_S8_subtilisin_bacteroid-2"/>
</dbReference>
<reference evidence="7" key="1">
    <citation type="journal article" date="2014" name="Int. J. Syst. Evol. Microbiol.">
        <title>Complete genome sequence of Corynebacterium casei LMG S-19264T (=DSM 44701T), isolated from a smear-ripened cheese.</title>
        <authorList>
            <consortium name="US DOE Joint Genome Institute (JGI-PGF)"/>
            <person name="Walter F."/>
            <person name="Albersmeier A."/>
            <person name="Kalinowski J."/>
            <person name="Ruckert C."/>
        </authorList>
    </citation>
    <scope>NUCLEOTIDE SEQUENCE</scope>
    <source>
        <strain evidence="7">KCTC 23224</strain>
    </source>
</reference>
<evidence type="ECO:0000256" key="3">
    <source>
        <dbReference type="ARBA" id="ARBA00022801"/>
    </source>
</evidence>
<name>A0A8J3CT91_9BACT</name>
<dbReference type="GO" id="GO:0006508">
    <property type="term" value="P:proteolysis"/>
    <property type="evidence" value="ECO:0007669"/>
    <property type="project" value="UniProtKB-KW"/>
</dbReference>
<dbReference type="AlphaFoldDB" id="A0A8J3CT91"/>
<feature type="active site" description="Charge relay system" evidence="5">
    <location>
        <position position="224"/>
    </location>
</feature>
<evidence type="ECO:0000256" key="5">
    <source>
        <dbReference type="PROSITE-ProRule" id="PRU01240"/>
    </source>
</evidence>
<dbReference type="InterPro" id="IPR026444">
    <property type="entry name" value="Secre_tail"/>
</dbReference>
<evidence type="ECO:0000256" key="2">
    <source>
        <dbReference type="ARBA" id="ARBA00022670"/>
    </source>
</evidence>
<dbReference type="PROSITE" id="PS51892">
    <property type="entry name" value="SUBTILASE"/>
    <property type="match status" value="1"/>
</dbReference>
<dbReference type="InterPro" id="IPR036852">
    <property type="entry name" value="Peptidase_S8/S53_dom_sf"/>
</dbReference>
<evidence type="ECO:0000256" key="1">
    <source>
        <dbReference type="ARBA" id="ARBA00011073"/>
    </source>
</evidence>
<dbReference type="GO" id="GO:0004252">
    <property type="term" value="F:serine-type endopeptidase activity"/>
    <property type="evidence" value="ECO:0007669"/>
    <property type="project" value="UniProtKB-UniRule"/>
</dbReference>
<evidence type="ECO:0000256" key="4">
    <source>
        <dbReference type="ARBA" id="ARBA00022825"/>
    </source>
</evidence>
<dbReference type="Gene3D" id="3.40.50.200">
    <property type="entry name" value="Peptidase S8/S53 domain"/>
    <property type="match status" value="1"/>
</dbReference>
<dbReference type="PRINTS" id="PR00723">
    <property type="entry name" value="SUBTILISIN"/>
</dbReference>
<dbReference type="RefSeq" id="WP_189578341.1">
    <property type="nucleotide sequence ID" value="NZ_BMYF01000001.1"/>
</dbReference>
<protein>
    <submittedName>
        <fullName evidence="7">Serine protease</fullName>
    </submittedName>
</protein>